<evidence type="ECO:0000256" key="7">
    <source>
        <dbReference type="ARBA" id="ARBA00023304"/>
    </source>
</evidence>
<dbReference type="STRING" id="933944.AN215_00395"/>
<sequence length="586" mass="61917">MGSNDGSARRSSAWFAAEGRNGFIHRSWMRNQGFGPEVFDGRPVIGIANSWSELTPCNAHLRDVADAVKRGVWEAGGLPLEFNTMSLGEPLMRPTTMLYRNLMAMEVEETLRANPLDGVVLLSGCDKTTPAMLMGAASVDIPSIMVTGGPMLNGKFRGRDIGSGTAVWKLSEEMRAGKLTEADLREAEGCMSRSRGHCMTMGTASTMACMAESLGMQMSGGAAVPAVDARRYVLAQASGRQAVQLVEQDLRPSQVLTREAFENAIRVNAALGGSTNAVVHLLALAGRVEVPLELGEFDALTSEVPVLADMMPSGRFLMEDFYYAGGLPVVMRELGALIHQEPVTVTGRAIGEEIAGAECFNREVIRTVSEPFMPAGAGTVVLYGSLCPDGAVLKVSAADPELLTHRGRALVFDRVEDYTAAADDPDLPVDPDTVIVVRGAGPKGYPGFPEVGNVPVPKVLLEAGVEDIVRISDARMSGTGYGTCVLHVAPESAVGGPLALVRTGDVVELDVPGRRLDLRVDEAELAARAEAEAASAAAGDGAKDSGGGARRGWSKLYTDHVMQADRGADLDFLTGGSGSEVPRHSH</sequence>
<evidence type="ECO:0000313" key="10">
    <source>
        <dbReference type="EMBL" id="OEU94451.1"/>
    </source>
</evidence>
<dbReference type="GO" id="GO:0046872">
    <property type="term" value="F:metal ion binding"/>
    <property type="evidence" value="ECO:0007669"/>
    <property type="project" value="UniProtKB-KW"/>
</dbReference>
<evidence type="ECO:0000256" key="1">
    <source>
        <dbReference type="ARBA" id="ARBA00006486"/>
    </source>
</evidence>
<dbReference type="OrthoDB" id="9807077at2"/>
<dbReference type="InterPro" id="IPR000581">
    <property type="entry name" value="ILV_EDD_N"/>
</dbReference>
<organism evidence="10 11">
    <name type="scientific">Streptomyces abyssalis</name>
    <dbReference type="NCBI Taxonomy" id="933944"/>
    <lineage>
        <taxon>Bacteria</taxon>
        <taxon>Bacillati</taxon>
        <taxon>Actinomycetota</taxon>
        <taxon>Actinomycetes</taxon>
        <taxon>Kitasatosporales</taxon>
        <taxon>Streptomycetaceae</taxon>
        <taxon>Streptomyces</taxon>
    </lineage>
</organism>
<name>A0A1E7JVG6_9ACTN</name>
<dbReference type="PANTHER" id="PTHR43183">
    <property type="entry name" value="HYPOTHETICAL DIHYDROXYACID DEHYDRATASE (EUROFUNG)-RELATED"/>
    <property type="match status" value="1"/>
</dbReference>
<evidence type="ECO:0000259" key="8">
    <source>
        <dbReference type="Pfam" id="PF00920"/>
    </source>
</evidence>
<dbReference type="Pfam" id="PF00920">
    <property type="entry name" value="ILVD_EDD_N"/>
    <property type="match status" value="1"/>
</dbReference>
<keyword evidence="4" id="KW-0408">Iron</keyword>
<dbReference type="Gene3D" id="3.50.30.80">
    <property type="entry name" value="IlvD/EDD C-terminal domain-like"/>
    <property type="match status" value="1"/>
</dbReference>
<dbReference type="RefSeq" id="WP_070008694.1">
    <property type="nucleotide sequence ID" value="NZ_LJGS01000034.1"/>
</dbReference>
<keyword evidence="7" id="KW-0100">Branched-chain amino acid biosynthesis</keyword>
<comment type="similarity">
    <text evidence="1">Belongs to the IlvD/Edd family.</text>
</comment>
<dbReference type="EC" id="4.2.1.9" evidence="10"/>
<feature type="domain" description="Dihydroxy-acid/6-phosphogluconate dehydratase C-terminal" evidence="9">
    <location>
        <begin position="363"/>
        <end position="568"/>
    </location>
</feature>
<comment type="caution">
    <text evidence="10">The sequence shown here is derived from an EMBL/GenBank/DDBJ whole genome shotgun (WGS) entry which is preliminary data.</text>
</comment>
<dbReference type="GO" id="GO:0009082">
    <property type="term" value="P:branched-chain amino acid biosynthetic process"/>
    <property type="evidence" value="ECO:0007669"/>
    <property type="project" value="UniProtKB-KW"/>
</dbReference>
<keyword evidence="3" id="KW-0479">Metal-binding</keyword>
<dbReference type="PROSITE" id="PS00886">
    <property type="entry name" value="ILVD_EDD_1"/>
    <property type="match status" value="1"/>
</dbReference>
<evidence type="ECO:0000259" key="9">
    <source>
        <dbReference type="Pfam" id="PF24877"/>
    </source>
</evidence>
<evidence type="ECO:0000256" key="2">
    <source>
        <dbReference type="ARBA" id="ARBA00022714"/>
    </source>
</evidence>
<keyword evidence="6 10" id="KW-0456">Lyase</keyword>
<dbReference type="InterPro" id="IPR042096">
    <property type="entry name" value="Dihydro-acid_dehy_C"/>
</dbReference>
<evidence type="ECO:0000313" key="11">
    <source>
        <dbReference type="Proteomes" id="UP000176087"/>
    </source>
</evidence>
<dbReference type="InterPro" id="IPR020558">
    <property type="entry name" value="DiOHA_6PGluconate_deHydtase_CS"/>
</dbReference>
<evidence type="ECO:0000256" key="3">
    <source>
        <dbReference type="ARBA" id="ARBA00022723"/>
    </source>
</evidence>
<keyword evidence="2" id="KW-0001">2Fe-2S</keyword>
<keyword evidence="7" id="KW-0028">Amino-acid biosynthesis</keyword>
<keyword evidence="11" id="KW-1185">Reference proteome</keyword>
<dbReference type="NCBIfam" id="NF004784">
    <property type="entry name" value="PRK06131.1"/>
    <property type="match status" value="1"/>
</dbReference>
<dbReference type="GO" id="GO:0051537">
    <property type="term" value="F:2 iron, 2 sulfur cluster binding"/>
    <property type="evidence" value="ECO:0007669"/>
    <property type="project" value="UniProtKB-KW"/>
</dbReference>
<dbReference type="InterPro" id="IPR056740">
    <property type="entry name" value="ILV_EDD_C"/>
</dbReference>
<evidence type="ECO:0000256" key="5">
    <source>
        <dbReference type="ARBA" id="ARBA00023014"/>
    </source>
</evidence>
<accession>A0A1E7JVG6</accession>
<dbReference type="FunFam" id="3.50.30.80:FF:000001">
    <property type="entry name" value="Dihydroxy-acid dehydratase"/>
    <property type="match status" value="1"/>
</dbReference>
<dbReference type="Pfam" id="PF24877">
    <property type="entry name" value="ILV_EDD_C"/>
    <property type="match status" value="1"/>
</dbReference>
<dbReference type="AlphaFoldDB" id="A0A1E7JVG6"/>
<keyword evidence="5" id="KW-0411">Iron-sulfur</keyword>
<dbReference type="SUPFAM" id="SSF52016">
    <property type="entry name" value="LeuD/IlvD-like"/>
    <property type="match status" value="1"/>
</dbReference>
<dbReference type="EMBL" id="LJGT01000035">
    <property type="protein sequence ID" value="OEU94451.1"/>
    <property type="molecule type" value="Genomic_DNA"/>
</dbReference>
<proteinExistence type="inferred from homology"/>
<evidence type="ECO:0000256" key="4">
    <source>
        <dbReference type="ARBA" id="ARBA00023004"/>
    </source>
</evidence>
<dbReference type="NCBIfam" id="NF009560">
    <property type="entry name" value="PRK13017.1"/>
    <property type="match status" value="1"/>
</dbReference>
<dbReference type="GO" id="GO:0004160">
    <property type="term" value="F:dihydroxy-acid dehydratase activity"/>
    <property type="evidence" value="ECO:0007669"/>
    <property type="project" value="UniProtKB-EC"/>
</dbReference>
<dbReference type="Proteomes" id="UP000176087">
    <property type="component" value="Unassembled WGS sequence"/>
</dbReference>
<dbReference type="PANTHER" id="PTHR43183:SF1">
    <property type="entry name" value="HYPOTHETICAL DIHYDROXY-ACID DEHYDRATASE (EUROFUNG)-RELATED"/>
    <property type="match status" value="1"/>
</dbReference>
<evidence type="ECO:0000256" key="6">
    <source>
        <dbReference type="ARBA" id="ARBA00023239"/>
    </source>
</evidence>
<protein>
    <submittedName>
        <fullName evidence="10">Dihydroxy-acid dehydratase</fullName>
        <ecNumber evidence="10">4.2.1.9</ecNumber>
    </submittedName>
</protein>
<dbReference type="InterPro" id="IPR052352">
    <property type="entry name" value="Sugar_Degrad_Dehydratases"/>
</dbReference>
<feature type="domain" description="Dihydroxy-acid/6-phosphogluconate dehydratase N-terminal" evidence="8">
    <location>
        <begin position="42"/>
        <end position="352"/>
    </location>
</feature>
<dbReference type="SUPFAM" id="SSF143975">
    <property type="entry name" value="IlvD/EDD N-terminal domain-like"/>
    <property type="match status" value="1"/>
</dbReference>
<reference evidence="10 11" key="1">
    <citation type="journal article" date="2016" name="Front. Microbiol.">
        <title>Comparative Genomics Analysis of Streptomyces Species Reveals Their Adaptation to the Marine Environment and Their Diversity at the Genomic Level.</title>
        <authorList>
            <person name="Tian X."/>
            <person name="Zhang Z."/>
            <person name="Yang T."/>
            <person name="Chen M."/>
            <person name="Li J."/>
            <person name="Chen F."/>
            <person name="Yang J."/>
            <person name="Li W."/>
            <person name="Zhang B."/>
            <person name="Zhang Z."/>
            <person name="Wu J."/>
            <person name="Zhang C."/>
            <person name="Long L."/>
            <person name="Xiao J."/>
        </authorList>
    </citation>
    <scope>NUCLEOTIDE SEQUENCE [LARGE SCALE GENOMIC DNA]</scope>
    <source>
        <strain evidence="10 11">SCSIO 10390</strain>
    </source>
</reference>
<gene>
    <name evidence="10" type="ORF">AN215_00395</name>
</gene>
<dbReference type="InterPro" id="IPR037237">
    <property type="entry name" value="IlvD/EDD_N"/>
</dbReference>
<dbReference type="PATRIC" id="fig|933944.5.peg.4889"/>